<organism evidence="2 3">
    <name type="scientific">Gossypium aridum</name>
    <name type="common">American cotton</name>
    <name type="synonym">Erioxylum aridum</name>
    <dbReference type="NCBI Taxonomy" id="34290"/>
    <lineage>
        <taxon>Eukaryota</taxon>
        <taxon>Viridiplantae</taxon>
        <taxon>Streptophyta</taxon>
        <taxon>Embryophyta</taxon>
        <taxon>Tracheophyta</taxon>
        <taxon>Spermatophyta</taxon>
        <taxon>Magnoliopsida</taxon>
        <taxon>eudicotyledons</taxon>
        <taxon>Gunneridae</taxon>
        <taxon>Pentapetalae</taxon>
        <taxon>rosids</taxon>
        <taxon>malvids</taxon>
        <taxon>Malvales</taxon>
        <taxon>Malvaceae</taxon>
        <taxon>Malvoideae</taxon>
        <taxon>Gossypium</taxon>
    </lineage>
</organism>
<dbReference type="PANTHER" id="PTHR46033:SF8">
    <property type="entry name" value="PROTEIN MAINTENANCE OF MERISTEMS-LIKE"/>
    <property type="match status" value="1"/>
</dbReference>
<dbReference type="Proteomes" id="UP000593577">
    <property type="component" value="Unassembled WGS sequence"/>
</dbReference>
<name>A0A7J8YPU2_GOSAI</name>
<protein>
    <recommendedName>
        <fullName evidence="1">Aminotransferase-like plant mobile domain-containing protein</fullName>
    </recommendedName>
</protein>
<dbReference type="Pfam" id="PF10536">
    <property type="entry name" value="PMD"/>
    <property type="match status" value="1"/>
</dbReference>
<dbReference type="InterPro" id="IPR044824">
    <property type="entry name" value="MAIN-like"/>
</dbReference>
<reference evidence="2 3" key="1">
    <citation type="journal article" date="2019" name="Genome Biol. Evol.">
        <title>Insights into the evolution of the New World diploid cottons (Gossypium, subgenus Houzingenia) based on genome sequencing.</title>
        <authorList>
            <person name="Grover C.E."/>
            <person name="Arick M.A. 2nd"/>
            <person name="Thrash A."/>
            <person name="Conover J.L."/>
            <person name="Sanders W.S."/>
            <person name="Peterson D.G."/>
            <person name="Frelichowski J.E."/>
            <person name="Scheffler J.A."/>
            <person name="Scheffler B.E."/>
            <person name="Wendel J.F."/>
        </authorList>
    </citation>
    <scope>NUCLEOTIDE SEQUENCE [LARGE SCALE GENOMIC DNA]</scope>
    <source>
        <strain evidence="2">185</strain>
        <tissue evidence="2">Leaf</tissue>
    </source>
</reference>
<dbReference type="PANTHER" id="PTHR46033">
    <property type="entry name" value="PROTEIN MAIN-LIKE 2"/>
    <property type="match status" value="1"/>
</dbReference>
<evidence type="ECO:0000313" key="2">
    <source>
        <dbReference type="EMBL" id="MBA0701606.1"/>
    </source>
</evidence>
<dbReference type="GO" id="GO:0010073">
    <property type="term" value="P:meristem maintenance"/>
    <property type="evidence" value="ECO:0007669"/>
    <property type="project" value="InterPro"/>
</dbReference>
<sequence>MVGSLVHLNNKYISVNQLQMAEDRILQSHIRNLPGPPSPLIETYLREANFLHVALVGQGCKLDPELISALVERWRPKMHTFYIPLGNQKKEQYARVYILQIIEGILMLDKSRNLVHLRWLLELIDFRGADELNWGFAVLAILYQQMCRGTKLVKIKIDGCLLLLQSSA</sequence>
<comment type="caution">
    <text evidence="2">The sequence shown here is derived from an EMBL/GenBank/DDBJ whole genome shotgun (WGS) entry which is preliminary data.</text>
</comment>
<evidence type="ECO:0000259" key="1">
    <source>
        <dbReference type="Pfam" id="PF10536"/>
    </source>
</evidence>
<dbReference type="EMBL" id="JABFAA010309150">
    <property type="protein sequence ID" value="MBA0701606.1"/>
    <property type="molecule type" value="Genomic_DNA"/>
</dbReference>
<dbReference type="AlphaFoldDB" id="A0A7J8YPU2"/>
<gene>
    <name evidence="2" type="ORF">Goari_000028</name>
</gene>
<evidence type="ECO:0000313" key="3">
    <source>
        <dbReference type="Proteomes" id="UP000593577"/>
    </source>
</evidence>
<keyword evidence="3" id="KW-1185">Reference proteome</keyword>
<dbReference type="InterPro" id="IPR019557">
    <property type="entry name" value="AminoTfrase-like_pln_mobile"/>
</dbReference>
<proteinExistence type="predicted"/>
<feature type="domain" description="Aminotransferase-like plant mobile" evidence="1">
    <location>
        <begin position="91"/>
        <end position="165"/>
    </location>
</feature>
<accession>A0A7J8YPU2</accession>